<dbReference type="Pfam" id="PF17851">
    <property type="entry name" value="GH43_C2"/>
    <property type="match status" value="1"/>
</dbReference>
<dbReference type="CDD" id="cd18617">
    <property type="entry name" value="GH43_XynB-like"/>
    <property type="match status" value="1"/>
</dbReference>
<dbReference type="InterPro" id="IPR041542">
    <property type="entry name" value="GH43_C2"/>
</dbReference>
<dbReference type="InterPro" id="IPR023296">
    <property type="entry name" value="Glyco_hydro_beta-prop_sf"/>
</dbReference>
<sequence length="502" mass="54425">MPSERATGPMNPVIPGFHPDPSVCRVGPEYFLAASSFSYFPGVPVFRSTDLVNWTQIGNALDRRSQLDLSATRGWSSLGICAPTLRHHDGRFWLITTNSTMAGMHTFFVTAEDPAGPWSEPVTVDIDNIDPDLAWDDEGNCWVTYAGINQCRIDDATGKILEGPYPTWSGTGLQFPEAPHLFRRGDWWYLLLAEGGTERGHAVSIARGPSPQGPWEPCPANPVLSHRSTDHPIQNTGHADLVEAPDGSWWMLLLGVRPRGLTPGFHVLGRETFLTSVTWDDDGWPVIGPVDAHLASAPPAATGAPAEPGGSPVRDDFDATALHPRWLTVRRPLEAALSLTSSPGRLTVTGTAATMDHEEPVFVGRRQQHHRCRTRALVDADGCAEAGLSIRMDEHFHYEVAVRAAEIIVRARIGPLASIVARAPKPDGPVVLGIDTDTETALWNPDEITLGFESGDGFAALANLDGRFLSTEVATGFTGRVIGMYAVEGTAAFDWFTYEGIT</sequence>
<reference evidence="6 7" key="1">
    <citation type="submission" date="2024-06" db="EMBL/GenBank/DDBJ databases">
        <title>The Natural Products Discovery Center: Release of the First 8490 Sequenced Strains for Exploring Actinobacteria Biosynthetic Diversity.</title>
        <authorList>
            <person name="Kalkreuter E."/>
            <person name="Kautsar S.A."/>
            <person name="Yang D."/>
            <person name="Bader C.D."/>
            <person name="Teijaro C.N."/>
            <person name="Fluegel L."/>
            <person name="Davis C.M."/>
            <person name="Simpson J.R."/>
            <person name="Lauterbach L."/>
            <person name="Steele A.D."/>
            <person name="Gui C."/>
            <person name="Meng S."/>
            <person name="Li G."/>
            <person name="Viehrig K."/>
            <person name="Ye F."/>
            <person name="Su P."/>
            <person name="Kiefer A.F."/>
            <person name="Nichols A."/>
            <person name="Cepeda A.J."/>
            <person name="Yan W."/>
            <person name="Fan B."/>
            <person name="Jiang Y."/>
            <person name="Adhikari A."/>
            <person name="Zheng C.-J."/>
            <person name="Schuster L."/>
            <person name="Cowan T.M."/>
            <person name="Smanski M.J."/>
            <person name="Chevrette M.G."/>
            <person name="De Carvalho L.P.S."/>
            <person name="Shen B."/>
        </authorList>
    </citation>
    <scope>NUCLEOTIDE SEQUENCE [LARGE SCALE GENOMIC DNA]</scope>
    <source>
        <strain evidence="6 7">NPDC048946</strain>
    </source>
</reference>
<dbReference type="Proteomes" id="UP001551482">
    <property type="component" value="Unassembled WGS sequence"/>
</dbReference>
<dbReference type="PANTHER" id="PTHR42812">
    <property type="entry name" value="BETA-XYLOSIDASE"/>
    <property type="match status" value="1"/>
</dbReference>
<keyword evidence="2 4" id="KW-0378">Hydrolase</keyword>
<comment type="caution">
    <text evidence="6">The sequence shown here is derived from an EMBL/GenBank/DDBJ whole genome shotgun (WGS) entry which is preliminary data.</text>
</comment>
<accession>A0ABV3DT16</accession>
<evidence type="ECO:0000313" key="6">
    <source>
        <dbReference type="EMBL" id="MEU8138895.1"/>
    </source>
</evidence>
<dbReference type="SUPFAM" id="SSF75005">
    <property type="entry name" value="Arabinanase/levansucrase/invertase"/>
    <property type="match status" value="1"/>
</dbReference>
<gene>
    <name evidence="6" type="ORF">AB0C36_36015</name>
</gene>
<dbReference type="InterPro" id="IPR013320">
    <property type="entry name" value="ConA-like_dom_sf"/>
</dbReference>
<dbReference type="Pfam" id="PF04616">
    <property type="entry name" value="Glyco_hydro_43"/>
    <property type="match status" value="1"/>
</dbReference>
<dbReference type="Gene3D" id="2.60.120.200">
    <property type="match status" value="1"/>
</dbReference>
<dbReference type="RefSeq" id="WP_358362657.1">
    <property type="nucleotide sequence ID" value="NZ_JBEZFP010000144.1"/>
</dbReference>
<dbReference type="InterPro" id="IPR006710">
    <property type="entry name" value="Glyco_hydro_43"/>
</dbReference>
<evidence type="ECO:0000256" key="3">
    <source>
        <dbReference type="ARBA" id="ARBA00023295"/>
    </source>
</evidence>
<name>A0ABV3DT16_9ACTN</name>
<organism evidence="6 7">
    <name type="scientific">Streptodolium elevatio</name>
    <dbReference type="NCBI Taxonomy" id="3157996"/>
    <lineage>
        <taxon>Bacteria</taxon>
        <taxon>Bacillati</taxon>
        <taxon>Actinomycetota</taxon>
        <taxon>Actinomycetes</taxon>
        <taxon>Kitasatosporales</taxon>
        <taxon>Streptomycetaceae</taxon>
        <taxon>Streptodolium</taxon>
    </lineage>
</organism>
<dbReference type="PANTHER" id="PTHR42812:SF12">
    <property type="entry name" value="BETA-XYLOSIDASE-RELATED"/>
    <property type="match status" value="1"/>
</dbReference>
<evidence type="ECO:0000256" key="2">
    <source>
        <dbReference type="ARBA" id="ARBA00022801"/>
    </source>
</evidence>
<dbReference type="EMBL" id="JBEZFP010000144">
    <property type="protein sequence ID" value="MEU8138895.1"/>
    <property type="molecule type" value="Genomic_DNA"/>
</dbReference>
<dbReference type="SUPFAM" id="SSF49899">
    <property type="entry name" value="Concanavalin A-like lectins/glucanases"/>
    <property type="match status" value="1"/>
</dbReference>
<protein>
    <submittedName>
        <fullName evidence="6">Glycoside hydrolase family 43 protein</fullName>
    </submittedName>
</protein>
<evidence type="ECO:0000259" key="5">
    <source>
        <dbReference type="Pfam" id="PF17851"/>
    </source>
</evidence>
<dbReference type="GO" id="GO:0016787">
    <property type="term" value="F:hydrolase activity"/>
    <property type="evidence" value="ECO:0007669"/>
    <property type="project" value="UniProtKB-KW"/>
</dbReference>
<feature type="domain" description="Beta-xylosidase C-terminal Concanavalin A-like" evidence="5">
    <location>
        <begin position="314"/>
        <end position="499"/>
    </location>
</feature>
<comment type="similarity">
    <text evidence="1 4">Belongs to the glycosyl hydrolase 43 family.</text>
</comment>
<keyword evidence="3 4" id="KW-0326">Glycosidase</keyword>
<keyword evidence="7" id="KW-1185">Reference proteome</keyword>
<proteinExistence type="inferred from homology"/>
<evidence type="ECO:0000256" key="4">
    <source>
        <dbReference type="RuleBase" id="RU361187"/>
    </source>
</evidence>
<dbReference type="InterPro" id="IPR051795">
    <property type="entry name" value="Glycosyl_Hydrlase_43"/>
</dbReference>
<evidence type="ECO:0000313" key="7">
    <source>
        <dbReference type="Proteomes" id="UP001551482"/>
    </source>
</evidence>
<evidence type="ECO:0000256" key="1">
    <source>
        <dbReference type="ARBA" id="ARBA00009865"/>
    </source>
</evidence>
<dbReference type="Gene3D" id="2.115.10.20">
    <property type="entry name" value="Glycosyl hydrolase domain, family 43"/>
    <property type="match status" value="1"/>
</dbReference>